<dbReference type="PROSITE" id="PS51318">
    <property type="entry name" value="TAT"/>
    <property type="match status" value="1"/>
</dbReference>
<comment type="caution">
    <text evidence="3">The sequence shown here is derived from an EMBL/GenBank/DDBJ whole genome shotgun (WGS) entry which is preliminary data.</text>
</comment>
<reference evidence="3 4" key="1">
    <citation type="submission" date="2021-08" db="EMBL/GenBank/DDBJ databases">
        <title>Comparative Genomics Analysis of the Genus Qipengyuania Reveals Extensive Genetic Diversity and Metabolic Versatility, Including the Description of Fifteen Novel Species.</title>
        <authorList>
            <person name="Liu Y."/>
        </authorList>
    </citation>
    <scope>NUCLEOTIDE SEQUENCE [LARGE SCALE GENOMIC DNA]</scope>
    <source>
        <strain evidence="3 4">6D47A</strain>
    </source>
</reference>
<dbReference type="PANTHER" id="PTHR24321:SF11">
    <property type="entry name" value="BLR0893 PROTEIN"/>
    <property type="match status" value="1"/>
</dbReference>
<evidence type="ECO:0000256" key="2">
    <source>
        <dbReference type="ARBA" id="ARBA00023002"/>
    </source>
</evidence>
<protein>
    <submittedName>
        <fullName evidence="3">SDR family oxidoreductase</fullName>
    </submittedName>
</protein>
<dbReference type="InterPro" id="IPR020904">
    <property type="entry name" value="Sc_DH/Rdtase_CS"/>
</dbReference>
<keyword evidence="2" id="KW-0560">Oxidoreductase</keyword>
<dbReference type="SUPFAM" id="SSF51735">
    <property type="entry name" value="NAD(P)-binding Rossmann-fold domains"/>
    <property type="match status" value="1"/>
</dbReference>
<evidence type="ECO:0000313" key="3">
    <source>
        <dbReference type="EMBL" id="MBX7484033.1"/>
    </source>
</evidence>
<dbReference type="CDD" id="cd05233">
    <property type="entry name" value="SDR_c"/>
    <property type="match status" value="1"/>
</dbReference>
<dbReference type="NCBIfam" id="NF005559">
    <property type="entry name" value="PRK07231.1"/>
    <property type="match status" value="1"/>
</dbReference>
<dbReference type="Proteomes" id="UP000755104">
    <property type="component" value="Unassembled WGS sequence"/>
</dbReference>
<dbReference type="PANTHER" id="PTHR24321">
    <property type="entry name" value="DEHYDROGENASES, SHORT CHAIN"/>
    <property type="match status" value="1"/>
</dbReference>
<dbReference type="PRINTS" id="PR00080">
    <property type="entry name" value="SDRFAMILY"/>
</dbReference>
<comment type="similarity">
    <text evidence="1">Belongs to the short-chain dehydrogenases/reductases (SDR) family.</text>
</comment>
<organism evidence="3 4">
    <name type="scientific">Qipengyuania qiaonensis</name>
    <dbReference type="NCBI Taxonomy" id="2867240"/>
    <lineage>
        <taxon>Bacteria</taxon>
        <taxon>Pseudomonadati</taxon>
        <taxon>Pseudomonadota</taxon>
        <taxon>Alphaproteobacteria</taxon>
        <taxon>Sphingomonadales</taxon>
        <taxon>Erythrobacteraceae</taxon>
        <taxon>Qipengyuania</taxon>
    </lineage>
</organism>
<dbReference type="InterPro" id="IPR006311">
    <property type="entry name" value="TAT_signal"/>
</dbReference>
<dbReference type="Pfam" id="PF13561">
    <property type="entry name" value="adh_short_C2"/>
    <property type="match status" value="1"/>
</dbReference>
<dbReference type="PRINTS" id="PR00081">
    <property type="entry name" value="GDHRDH"/>
</dbReference>
<dbReference type="RefSeq" id="WP_221560441.1">
    <property type="nucleotide sequence ID" value="NZ_JAIGNO010000018.1"/>
</dbReference>
<name>A0ABS7JEC3_9SPHN</name>
<evidence type="ECO:0000313" key="4">
    <source>
        <dbReference type="Proteomes" id="UP000755104"/>
    </source>
</evidence>
<proteinExistence type="inferred from homology"/>
<sequence length="288" mass="30416">MTDVSRRNALGAGLVGMAAVAVPRGAAKAQSSNQPQGRFASKSVIITGATSGIGRASAEAFAREGAKVAFCGRRQELGREVEAGLRRLGAPDAYYVPADVREPDQVRRFVDGTAERFGGIEIALNNAGINWFKPLHEISLEDWTDMQDTNFRGVFLAMKHQIPHMLRGGGGRIVVTASMHDRATRPGGAAYASSKRAVLSLVQAAAMDYGEQNIRVNAVSPGIIDTRLYRAGADTPQRRADAAASVDGLKRVGTPEEMAGAILFLASDQCTYLTGATLLADGGLMAGI</sequence>
<dbReference type="InterPro" id="IPR002347">
    <property type="entry name" value="SDR_fam"/>
</dbReference>
<dbReference type="InterPro" id="IPR036291">
    <property type="entry name" value="NAD(P)-bd_dom_sf"/>
</dbReference>
<evidence type="ECO:0000256" key="1">
    <source>
        <dbReference type="ARBA" id="ARBA00006484"/>
    </source>
</evidence>
<accession>A0ABS7JEC3</accession>
<dbReference type="Gene3D" id="3.40.50.720">
    <property type="entry name" value="NAD(P)-binding Rossmann-like Domain"/>
    <property type="match status" value="1"/>
</dbReference>
<keyword evidence="4" id="KW-1185">Reference proteome</keyword>
<dbReference type="EMBL" id="JAIGNO010000018">
    <property type="protein sequence ID" value="MBX7484033.1"/>
    <property type="molecule type" value="Genomic_DNA"/>
</dbReference>
<dbReference type="PROSITE" id="PS00061">
    <property type="entry name" value="ADH_SHORT"/>
    <property type="match status" value="1"/>
</dbReference>
<gene>
    <name evidence="3" type="ORF">K3174_16000</name>
</gene>